<gene>
    <name evidence="9" type="ORF">ACHAW5_006203</name>
</gene>
<name>A0ABD3MW34_9STRA</name>
<keyword evidence="5" id="KW-0547">Nucleotide-binding</keyword>
<dbReference type="InterPro" id="IPR003439">
    <property type="entry name" value="ABC_transporter-like_ATP-bd"/>
</dbReference>
<dbReference type="GO" id="GO:0005886">
    <property type="term" value="C:plasma membrane"/>
    <property type="evidence" value="ECO:0007669"/>
    <property type="project" value="UniProtKB-SubCell"/>
</dbReference>
<dbReference type="EMBL" id="JALLAZ020001702">
    <property type="protein sequence ID" value="KAL3767474.1"/>
    <property type="molecule type" value="Genomic_DNA"/>
</dbReference>
<comment type="subcellular location">
    <subcellularLocation>
        <location evidence="1">Cell membrane</location>
        <topology evidence="1">Peripheral membrane protein</topology>
    </subcellularLocation>
</comment>
<feature type="domain" description="ABC transporter" evidence="8">
    <location>
        <begin position="192"/>
        <end position="451"/>
    </location>
</feature>
<proteinExistence type="inferred from homology"/>
<comment type="similarity">
    <text evidence="2">Belongs to the ABC transporter superfamily.</text>
</comment>
<evidence type="ECO:0000256" key="3">
    <source>
        <dbReference type="ARBA" id="ARBA00022448"/>
    </source>
</evidence>
<dbReference type="SUPFAM" id="SSF52540">
    <property type="entry name" value="P-loop containing nucleoside triphosphate hydrolases"/>
    <property type="match status" value="2"/>
</dbReference>
<dbReference type="PANTHER" id="PTHR43166:SF9">
    <property type="entry name" value="GLUTAMATE_ASPARTATE IMPORT ATP-BINDING PROTEIN GLTL"/>
    <property type="match status" value="1"/>
</dbReference>
<dbReference type="PROSITE" id="PS50893">
    <property type="entry name" value="ABC_TRANSPORTER_2"/>
    <property type="match status" value="1"/>
</dbReference>
<dbReference type="InterPro" id="IPR017871">
    <property type="entry name" value="ABC_transporter-like_CS"/>
</dbReference>
<keyword evidence="6" id="KW-0067">ATP-binding</keyword>
<dbReference type="GO" id="GO:0005524">
    <property type="term" value="F:ATP binding"/>
    <property type="evidence" value="ECO:0007669"/>
    <property type="project" value="UniProtKB-KW"/>
</dbReference>
<dbReference type="PROSITE" id="PS00211">
    <property type="entry name" value="ABC_TRANSPORTER_1"/>
    <property type="match status" value="1"/>
</dbReference>
<dbReference type="PANTHER" id="PTHR43166">
    <property type="entry name" value="AMINO ACID IMPORT ATP-BINDING PROTEIN"/>
    <property type="match status" value="1"/>
</dbReference>
<dbReference type="AlphaFoldDB" id="A0ABD3MW34"/>
<dbReference type="InterPro" id="IPR050086">
    <property type="entry name" value="MetN_ABC_transporter-like"/>
</dbReference>
<evidence type="ECO:0000256" key="1">
    <source>
        <dbReference type="ARBA" id="ARBA00004202"/>
    </source>
</evidence>
<dbReference type="Pfam" id="PF00005">
    <property type="entry name" value="ABC_tran"/>
    <property type="match status" value="2"/>
</dbReference>
<evidence type="ECO:0000256" key="7">
    <source>
        <dbReference type="ARBA" id="ARBA00023136"/>
    </source>
</evidence>
<evidence type="ECO:0000256" key="6">
    <source>
        <dbReference type="ARBA" id="ARBA00022840"/>
    </source>
</evidence>
<evidence type="ECO:0000256" key="5">
    <source>
        <dbReference type="ARBA" id="ARBA00022741"/>
    </source>
</evidence>
<dbReference type="Proteomes" id="UP001530315">
    <property type="component" value="Unassembled WGS sequence"/>
</dbReference>
<dbReference type="Gene3D" id="3.40.50.300">
    <property type="entry name" value="P-loop containing nucleotide triphosphate hydrolases"/>
    <property type="match status" value="2"/>
</dbReference>
<evidence type="ECO:0000256" key="2">
    <source>
        <dbReference type="ARBA" id="ARBA00005417"/>
    </source>
</evidence>
<dbReference type="SMART" id="SM00382">
    <property type="entry name" value="AAA"/>
    <property type="match status" value="1"/>
</dbReference>
<evidence type="ECO:0000313" key="10">
    <source>
        <dbReference type="Proteomes" id="UP001530315"/>
    </source>
</evidence>
<organism evidence="9 10">
    <name type="scientific">Stephanodiscus triporus</name>
    <dbReference type="NCBI Taxonomy" id="2934178"/>
    <lineage>
        <taxon>Eukaryota</taxon>
        <taxon>Sar</taxon>
        <taxon>Stramenopiles</taxon>
        <taxon>Ochrophyta</taxon>
        <taxon>Bacillariophyta</taxon>
        <taxon>Coscinodiscophyceae</taxon>
        <taxon>Thalassiosirophycidae</taxon>
        <taxon>Stephanodiscales</taxon>
        <taxon>Stephanodiscaceae</taxon>
        <taxon>Stephanodiscus</taxon>
    </lineage>
</organism>
<keyword evidence="10" id="KW-1185">Reference proteome</keyword>
<keyword evidence="3" id="KW-0813">Transport</keyword>
<reference evidence="9 10" key="1">
    <citation type="submission" date="2024-10" db="EMBL/GenBank/DDBJ databases">
        <title>Updated reference genomes for cyclostephanoid diatoms.</title>
        <authorList>
            <person name="Roberts W.R."/>
            <person name="Alverson A.J."/>
        </authorList>
    </citation>
    <scope>NUCLEOTIDE SEQUENCE [LARGE SCALE GENOMIC DNA]</scope>
    <source>
        <strain evidence="9 10">AJA276-08</strain>
    </source>
</reference>
<keyword evidence="4" id="KW-1003">Cell membrane</keyword>
<comment type="caution">
    <text evidence="9">The sequence shown here is derived from an EMBL/GenBank/DDBJ whole genome shotgun (WGS) entry which is preliminary data.</text>
</comment>
<sequence length="452" mass="49061">MFHLLNRHVNTLSTGQVRRVLLVRALVRRPELLVLDNAFDGLDLEGRSGLRDIVDRVLRGFRMDILVQGVGDASDAARTQVLLLTHRPEEISDGFGRVTFLDGGVEGGDGGAQRGVRTEDRSGRTGEELVRSLISEESDGGGHDDDITGRRPWDVVLPGGGYPSDVDVKAFWERGGSNDAIDPACEGEEVLVRSCGLKVTRDDVTLISRLDWTVKRGERWHLAGTNGAGKSTLSRLLLRTSMKNGAECDSAIKGSDAVVSDGVLHVTPSMTSSARFTRGGLGWVSTELHLHAAHNWGRRTVGEILLSGASFMFNADKNNANHAVADGASSEGVGGSVDLDIATTAARWLGLLGSGHGDDFFRRPFSTLSQGEQKLLLLSSAIAQRPLLLVLDEPCQGLDIWNRGRLLGFIERICRVTDMSLLYVTHHEEELIPSICHRLCLEDGNVVYCGLK</sequence>
<accession>A0ABD3MW34</accession>
<evidence type="ECO:0000313" key="9">
    <source>
        <dbReference type="EMBL" id="KAL3767474.1"/>
    </source>
</evidence>
<protein>
    <recommendedName>
        <fullName evidence="8">ABC transporter domain-containing protein</fullName>
    </recommendedName>
</protein>
<evidence type="ECO:0000256" key="4">
    <source>
        <dbReference type="ARBA" id="ARBA00022475"/>
    </source>
</evidence>
<keyword evidence="7" id="KW-0472">Membrane</keyword>
<dbReference type="InterPro" id="IPR027417">
    <property type="entry name" value="P-loop_NTPase"/>
</dbReference>
<evidence type="ECO:0000259" key="8">
    <source>
        <dbReference type="PROSITE" id="PS50893"/>
    </source>
</evidence>
<dbReference type="InterPro" id="IPR003593">
    <property type="entry name" value="AAA+_ATPase"/>
</dbReference>